<name>A0A3D8R2E3_9HELO</name>
<evidence type="ECO:0000256" key="7">
    <source>
        <dbReference type="SAM" id="MobiDB-lite"/>
    </source>
</evidence>
<evidence type="ECO:0000313" key="9">
    <source>
        <dbReference type="EMBL" id="RDW68213.1"/>
    </source>
</evidence>
<sequence length="641" mass="72077">MPLKTSGGSEPPSKRYVDALRDRVQFLERQLAQCQQIVSGGATAAPAPLTADPDFTVQDPTADASSKAAEENPTSSDDVRDPIKDLTDLYGHLSVAEDGRLRYFGAPSYFNLLQHHQYDAVDPSSGSLPSMHDNLPPSWPQIPMELRDHLLALYWTWQNPWQYLVHERFFCRDLQEMNPSGYVTPLLLYSVLALASRYSDRIEVRSDKGDPNSAGEIFAEHAKLLLQTEIHHPVTSTVVAALLLGLREMAVNKEASGWTYTGVAIRIAYNLGLHLNCDMWIKSHQLSEEEAEIRRIAWWACYLIDKLFSLGLGRPGIIQERDIAAREPTLLPEAELSPWKDLDSKSTKLTPMSRSVSNLRYTCRMFRITCNTLDEIYAPNSSLNLTEKENLATQTYLKVVTFYNNLPSFLKLPMSIKTALPPHIYSFHILLHRPFLRRRSPTTPLSELLSTNDYSHNNTCTASAQAISNIVRAYRNHYTLRRIPISTVHAVGTGSIIHLFNATSNDMLVRRTAIRLLRFNISCLDEMSTAWSWSRRAILALQLLAEEWAISESSSQEKHQEASSARAEMPAAPAIYPEISAPTVVSGPEDFSFSTTDDIDWLLQYDAGVASPGFGGATDFSQDLFGMRFDEILPMYNQDEM</sequence>
<dbReference type="Proteomes" id="UP000256328">
    <property type="component" value="Unassembled WGS sequence"/>
</dbReference>
<feature type="compositionally biased region" description="Low complexity" evidence="7">
    <location>
        <begin position="44"/>
        <end position="54"/>
    </location>
</feature>
<dbReference type="EMBL" id="PDLN01000013">
    <property type="protein sequence ID" value="RDW68213.1"/>
    <property type="molecule type" value="Genomic_DNA"/>
</dbReference>
<keyword evidence="6" id="KW-0539">Nucleus</keyword>
<proteinExistence type="predicted"/>
<evidence type="ECO:0000256" key="1">
    <source>
        <dbReference type="ARBA" id="ARBA00022723"/>
    </source>
</evidence>
<dbReference type="AlphaFoldDB" id="A0A3D8R2E3"/>
<keyword evidence="4" id="KW-0238">DNA-binding</keyword>
<dbReference type="InterPro" id="IPR051615">
    <property type="entry name" value="Transcr_Regulatory_Elem"/>
</dbReference>
<dbReference type="GO" id="GO:0006351">
    <property type="term" value="P:DNA-templated transcription"/>
    <property type="evidence" value="ECO:0007669"/>
    <property type="project" value="InterPro"/>
</dbReference>
<evidence type="ECO:0000256" key="4">
    <source>
        <dbReference type="ARBA" id="ARBA00023125"/>
    </source>
</evidence>
<dbReference type="InterPro" id="IPR007219">
    <property type="entry name" value="XnlR_reg_dom"/>
</dbReference>
<evidence type="ECO:0000313" key="10">
    <source>
        <dbReference type="Proteomes" id="UP000256328"/>
    </source>
</evidence>
<evidence type="ECO:0000256" key="6">
    <source>
        <dbReference type="ARBA" id="ARBA00023242"/>
    </source>
</evidence>
<feature type="domain" description="Xylanolytic transcriptional activator regulatory" evidence="8">
    <location>
        <begin position="257"/>
        <end position="334"/>
    </location>
</feature>
<dbReference type="Pfam" id="PF04082">
    <property type="entry name" value="Fungal_trans"/>
    <property type="match status" value="1"/>
</dbReference>
<keyword evidence="5" id="KW-0804">Transcription</keyword>
<dbReference type="PANTHER" id="PTHR31313:SF83">
    <property type="entry name" value="ZN(II)2CYS6 TRANSCRIPTION FACTOR (EUROFUNG)"/>
    <property type="match status" value="1"/>
</dbReference>
<evidence type="ECO:0000256" key="3">
    <source>
        <dbReference type="ARBA" id="ARBA00023015"/>
    </source>
</evidence>
<keyword evidence="1" id="KW-0479">Metal-binding</keyword>
<dbReference type="CDD" id="cd12148">
    <property type="entry name" value="fungal_TF_MHR"/>
    <property type="match status" value="1"/>
</dbReference>
<keyword evidence="2" id="KW-0862">Zinc</keyword>
<protein>
    <recommendedName>
        <fullName evidence="8">Xylanolytic transcriptional activator regulatory domain-containing protein</fullName>
    </recommendedName>
</protein>
<dbReference type="GO" id="GO:0003677">
    <property type="term" value="F:DNA binding"/>
    <property type="evidence" value="ECO:0007669"/>
    <property type="project" value="UniProtKB-KW"/>
</dbReference>
<dbReference type="OrthoDB" id="2154091at2759"/>
<feature type="region of interest" description="Disordered" evidence="7">
    <location>
        <begin position="44"/>
        <end position="81"/>
    </location>
</feature>
<dbReference type="SMART" id="SM00906">
    <property type="entry name" value="Fungal_trans"/>
    <property type="match status" value="1"/>
</dbReference>
<accession>A0A3D8R2E3</accession>
<gene>
    <name evidence="9" type="ORF">BP5796_08870</name>
</gene>
<reference evidence="9 10" key="1">
    <citation type="journal article" date="2018" name="IMA Fungus">
        <title>IMA Genome-F 9: Draft genome sequence of Annulohypoxylon stygium, Aspergillus mulundensis, Berkeleyomyces basicola (syn. Thielaviopsis basicola), Ceratocystis smalleyi, two Cercospora beticola strains, Coleophoma cylindrospora, Fusarium fracticaudum, Phialophora cf. hyalina, and Morchella septimelata.</title>
        <authorList>
            <person name="Wingfield B.D."/>
            <person name="Bills G.F."/>
            <person name="Dong Y."/>
            <person name="Huang W."/>
            <person name="Nel W.J."/>
            <person name="Swalarsk-Parry B.S."/>
            <person name="Vaghefi N."/>
            <person name="Wilken P.M."/>
            <person name="An Z."/>
            <person name="de Beer Z.W."/>
            <person name="De Vos L."/>
            <person name="Chen L."/>
            <person name="Duong T.A."/>
            <person name="Gao Y."/>
            <person name="Hammerbacher A."/>
            <person name="Kikkert J.R."/>
            <person name="Li Y."/>
            <person name="Li H."/>
            <person name="Li K."/>
            <person name="Li Q."/>
            <person name="Liu X."/>
            <person name="Ma X."/>
            <person name="Naidoo K."/>
            <person name="Pethybridge S.J."/>
            <person name="Sun J."/>
            <person name="Steenkamp E.T."/>
            <person name="van der Nest M.A."/>
            <person name="van Wyk S."/>
            <person name="Wingfield M.J."/>
            <person name="Xiong C."/>
            <person name="Yue Q."/>
            <person name="Zhang X."/>
        </authorList>
    </citation>
    <scope>NUCLEOTIDE SEQUENCE [LARGE SCALE GENOMIC DNA]</scope>
    <source>
        <strain evidence="9 10">BP5796</strain>
    </source>
</reference>
<dbReference type="GO" id="GO:0008270">
    <property type="term" value="F:zinc ion binding"/>
    <property type="evidence" value="ECO:0007669"/>
    <property type="project" value="InterPro"/>
</dbReference>
<evidence type="ECO:0000256" key="2">
    <source>
        <dbReference type="ARBA" id="ARBA00022833"/>
    </source>
</evidence>
<evidence type="ECO:0000256" key="5">
    <source>
        <dbReference type="ARBA" id="ARBA00023163"/>
    </source>
</evidence>
<dbReference type="PANTHER" id="PTHR31313">
    <property type="entry name" value="TY1 ENHANCER ACTIVATOR"/>
    <property type="match status" value="1"/>
</dbReference>
<keyword evidence="10" id="KW-1185">Reference proteome</keyword>
<comment type="caution">
    <text evidence="9">The sequence shown here is derived from an EMBL/GenBank/DDBJ whole genome shotgun (WGS) entry which is preliminary data.</text>
</comment>
<keyword evidence="3" id="KW-0805">Transcription regulation</keyword>
<evidence type="ECO:0000259" key="8">
    <source>
        <dbReference type="SMART" id="SM00906"/>
    </source>
</evidence>
<organism evidence="9 10">
    <name type="scientific">Coleophoma crateriformis</name>
    <dbReference type="NCBI Taxonomy" id="565419"/>
    <lineage>
        <taxon>Eukaryota</taxon>
        <taxon>Fungi</taxon>
        <taxon>Dikarya</taxon>
        <taxon>Ascomycota</taxon>
        <taxon>Pezizomycotina</taxon>
        <taxon>Leotiomycetes</taxon>
        <taxon>Helotiales</taxon>
        <taxon>Dermateaceae</taxon>
        <taxon>Coleophoma</taxon>
    </lineage>
</organism>